<sequence>MLEDFQQELLEPYHHALSYIGVDFEREDVQEALEFCYNGFEAALQSVIEYWLWLKQRNQTIEYPIACLINALNQQWKPSNWEEEWLNLPEFKRPSQRWWEAAYKQWGKDTTNQLIADVSDSHITFMNYQRITLKIAYVWGWQRTYHYAIEQLPKNHLLRVI</sequence>
<name>A0A401IEH0_APHSA</name>
<comment type="caution">
    <text evidence="1">The sequence shown here is derived from an EMBL/GenBank/DDBJ whole genome shotgun (WGS) entry which is preliminary data.</text>
</comment>
<evidence type="ECO:0000313" key="1">
    <source>
        <dbReference type="EMBL" id="GBF79609.1"/>
    </source>
</evidence>
<keyword evidence="2" id="KW-1185">Reference proteome</keyword>
<organism evidence="1 2">
    <name type="scientific">Aphanothece sacrum FPU1</name>
    <dbReference type="NCBI Taxonomy" id="1920663"/>
    <lineage>
        <taxon>Bacteria</taxon>
        <taxon>Bacillati</taxon>
        <taxon>Cyanobacteriota</taxon>
        <taxon>Cyanophyceae</taxon>
        <taxon>Oscillatoriophycideae</taxon>
        <taxon>Chroococcales</taxon>
        <taxon>Aphanothecaceae</taxon>
        <taxon>Aphanothece</taxon>
    </lineage>
</organism>
<accession>A0A401IEH0</accession>
<dbReference type="OrthoDB" id="510677at2"/>
<dbReference type="EMBL" id="BDQK01000003">
    <property type="protein sequence ID" value="GBF79609.1"/>
    <property type="molecule type" value="Genomic_DNA"/>
</dbReference>
<dbReference type="AlphaFoldDB" id="A0A401IEH0"/>
<dbReference type="RefSeq" id="WP_124978347.1">
    <property type="nucleotide sequence ID" value="NZ_BDQK01000003.1"/>
</dbReference>
<evidence type="ECO:0000313" key="2">
    <source>
        <dbReference type="Proteomes" id="UP000287247"/>
    </source>
</evidence>
<gene>
    <name evidence="1" type="ORF">AsFPU1_1007</name>
</gene>
<proteinExistence type="predicted"/>
<protein>
    <submittedName>
        <fullName evidence="1">Uncharacterized protein</fullName>
    </submittedName>
</protein>
<dbReference type="Proteomes" id="UP000287247">
    <property type="component" value="Unassembled WGS sequence"/>
</dbReference>
<reference evidence="2" key="1">
    <citation type="submission" date="2017-05" db="EMBL/GenBank/DDBJ databases">
        <title>Physiological properties and genetic analysis related to exopolysaccharide production of fresh-water unicellular cyanobacterium Aphanothece sacrum, Suizenji Nori, that has been cultured as a food source in Japan.</title>
        <authorList>
            <person name="Kanesaki Y."/>
            <person name="Yoshikawa S."/>
            <person name="Ohki K."/>
        </authorList>
    </citation>
    <scope>NUCLEOTIDE SEQUENCE [LARGE SCALE GENOMIC DNA]</scope>
    <source>
        <strain evidence="2">FPU1</strain>
    </source>
</reference>